<accession>A0A2J8B5G1</accession>
<dbReference type="PROSITE" id="PS00582">
    <property type="entry name" value="RIBOSOMAL_L33"/>
    <property type="match status" value="1"/>
</dbReference>
<organism evidence="6 7">
    <name type="scientific">Mageeibacillus indolicus</name>
    <dbReference type="NCBI Taxonomy" id="884684"/>
    <lineage>
        <taxon>Bacteria</taxon>
        <taxon>Bacillati</taxon>
        <taxon>Bacillota</taxon>
        <taxon>Clostridia</taxon>
        <taxon>Eubacteriales</taxon>
        <taxon>Oscillospiraceae</taxon>
        <taxon>Mageeibacillus</taxon>
    </lineage>
</organism>
<dbReference type="GO" id="GO:0005737">
    <property type="term" value="C:cytoplasm"/>
    <property type="evidence" value="ECO:0007669"/>
    <property type="project" value="UniProtKB-ARBA"/>
</dbReference>
<dbReference type="NCBIfam" id="NF001764">
    <property type="entry name" value="PRK00504.1"/>
    <property type="match status" value="1"/>
</dbReference>
<comment type="similarity">
    <text evidence="1 5">Belongs to the bacterial ribosomal protein bL33 family.</text>
</comment>
<dbReference type="RefSeq" id="WP_034574946.1">
    <property type="nucleotide sequence ID" value="NZ_NBZD01000001.1"/>
</dbReference>
<evidence type="ECO:0000256" key="2">
    <source>
        <dbReference type="ARBA" id="ARBA00022980"/>
    </source>
</evidence>
<dbReference type="InterPro" id="IPR001705">
    <property type="entry name" value="Ribosomal_bL33"/>
</dbReference>
<dbReference type="AlphaFoldDB" id="A0A2J8B5G1"/>
<dbReference type="EMBL" id="NBZD01000001">
    <property type="protein sequence ID" value="PNH20003.1"/>
    <property type="molecule type" value="Genomic_DNA"/>
</dbReference>
<evidence type="ECO:0000313" key="6">
    <source>
        <dbReference type="EMBL" id="PNH20003.1"/>
    </source>
</evidence>
<dbReference type="PANTHER" id="PTHR43168">
    <property type="entry name" value="50S RIBOSOMAL PROTEIN L33, CHLOROPLASTIC"/>
    <property type="match status" value="1"/>
</dbReference>
<dbReference type="InterPro" id="IPR011332">
    <property type="entry name" value="Ribosomal_zn-bd"/>
</dbReference>
<reference evidence="7" key="1">
    <citation type="submission" date="2017-04" db="EMBL/GenBank/DDBJ databases">
        <authorList>
            <person name="Bumgarner R.E."/>
            <person name="Fredricks D.N."/>
            <person name="Srinivasan S."/>
        </authorList>
    </citation>
    <scope>NUCLEOTIDE SEQUENCE [LARGE SCALE GENOMIC DNA]</scope>
    <source>
        <strain evidence="7">KA00405</strain>
    </source>
</reference>
<protein>
    <recommendedName>
        <fullName evidence="4 5">Large ribosomal subunit protein bL33</fullName>
    </recommendedName>
</protein>
<dbReference type="PANTHER" id="PTHR43168:SF2">
    <property type="entry name" value="LARGE RIBOSOMAL SUBUNIT PROTEIN BL33C"/>
    <property type="match status" value="1"/>
</dbReference>
<evidence type="ECO:0000256" key="3">
    <source>
        <dbReference type="ARBA" id="ARBA00023274"/>
    </source>
</evidence>
<dbReference type="Proteomes" id="UP000236394">
    <property type="component" value="Unassembled WGS sequence"/>
</dbReference>
<keyword evidence="3 5" id="KW-0687">Ribonucleoprotein</keyword>
<sequence>MAKASPREKIILACTECKQRNYSTKKNKKNDPERLEIKKYCRFCRTHTAHRETK</sequence>
<proteinExistence type="inferred from homology"/>
<dbReference type="SUPFAM" id="SSF57829">
    <property type="entry name" value="Zn-binding ribosomal proteins"/>
    <property type="match status" value="1"/>
</dbReference>
<evidence type="ECO:0000256" key="1">
    <source>
        <dbReference type="ARBA" id="ARBA00007596"/>
    </source>
</evidence>
<dbReference type="HAMAP" id="MF_00294">
    <property type="entry name" value="Ribosomal_bL33"/>
    <property type="match status" value="1"/>
</dbReference>
<evidence type="ECO:0000256" key="4">
    <source>
        <dbReference type="ARBA" id="ARBA00035176"/>
    </source>
</evidence>
<dbReference type="Pfam" id="PF00471">
    <property type="entry name" value="Ribosomal_L33"/>
    <property type="match status" value="1"/>
</dbReference>
<dbReference type="GO" id="GO:0006412">
    <property type="term" value="P:translation"/>
    <property type="evidence" value="ECO:0007669"/>
    <property type="project" value="UniProtKB-UniRule"/>
</dbReference>
<evidence type="ECO:0000256" key="5">
    <source>
        <dbReference type="HAMAP-Rule" id="MF_00294"/>
    </source>
</evidence>
<dbReference type="InterPro" id="IPR038584">
    <property type="entry name" value="Ribosomal_bL33_sf"/>
</dbReference>
<evidence type="ECO:0000313" key="7">
    <source>
        <dbReference type="Proteomes" id="UP000236394"/>
    </source>
</evidence>
<keyword evidence="2 5" id="KW-0689">Ribosomal protein</keyword>
<dbReference type="GO" id="GO:0005840">
    <property type="term" value="C:ribosome"/>
    <property type="evidence" value="ECO:0007669"/>
    <property type="project" value="UniProtKB-KW"/>
</dbReference>
<dbReference type="Gene3D" id="2.20.28.120">
    <property type="entry name" value="Ribosomal protein L33"/>
    <property type="match status" value="1"/>
</dbReference>
<comment type="caution">
    <text evidence="6">The sequence shown here is derived from an EMBL/GenBank/DDBJ whole genome shotgun (WGS) entry which is preliminary data.</text>
</comment>
<dbReference type="NCBIfam" id="NF001860">
    <property type="entry name" value="PRK00595.1"/>
    <property type="match status" value="1"/>
</dbReference>
<dbReference type="InterPro" id="IPR018264">
    <property type="entry name" value="Ribosomal_bL33_CS"/>
</dbReference>
<gene>
    <name evidence="5" type="primary">rpmG</name>
    <name evidence="6" type="ORF">B7R76_03820</name>
</gene>
<dbReference type="GO" id="GO:1990904">
    <property type="term" value="C:ribonucleoprotein complex"/>
    <property type="evidence" value="ECO:0007669"/>
    <property type="project" value="UniProtKB-KW"/>
</dbReference>
<dbReference type="NCBIfam" id="TIGR01023">
    <property type="entry name" value="rpmG_bact"/>
    <property type="match status" value="1"/>
</dbReference>
<name>A0A2J8B5G1_9FIRM</name>
<dbReference type="GO" id="GO:0003735">
    <property type="term" value="F:structural constituent of ribosome"/>
    <property type="evidence" value="ECO:0007669"/>
    <property type="project" value="InterPro"/>
</dbReference>